<evidence type="ECO:0000256" key="1">
    <source>
        <dbReference type="SAM" id="Phobius"/>
    </source>
</evidence>
<dbReference type="PANTHER" id="PTHR43471:SF1">
    <property type="entry name" value="ABC TRANSPORTER PERMEASE PROTEIN NOSY-RELATED"/>
    <property type="match status" value="1"/>
</dbReference>
<feature type="transmembrane region" description="Helical" evidence="1">
    <location>
        <begin position="245"/>
        <end position="263"/>
    </location>
</feature>
<dbReference type="PANTHER" id="PTHR43471">
    <property type="entry name" value="ABC TRANSPORTER PERMEASE"/>
    <property type="match status" value="1"/>
</dbReference>
<accession>A0A3M0BZB0</accession>
<keyword evidence="1" id="KW-1133">Transmembrane helix</keyword>
<keyword evidence="1" id="KW-0812">Transmembrane</keyword>
<dbReference type="OrthoDB" id="184009at2"/>
<sequence length="474" mass="50389">MLSAIVHKELKIHWRSGVFLAVAAALTGLIVMSVILSVQRVAAFERERASAVAADRAIWDGQGVKNPHGAAHFARYAFRPTPTLAAFDPGVSDYAGMALWMEAHYQNPAVFRRAEERGDTGWIASLSPAWILRTMTPLFIFLVLFGAIAGERESGTLRQTAALGVGPRVLAAGKLAGAALGLGVVIAPVLAGALLVAARAGGAVTLEDNALRIAGLTLTYGVFLFAVGATAIGVSALCRDRRGALIALVSIWAVSFVFTPRLAGDIAVSAHPEPDAGALAASLQKAARGLGADAEAMAALPSEAMAEYGVERMEDLPINFIGYRLQRAEEYAHDLFAEVYGRLGAVHDAQERILGAASLISPVMAVKRLSGGLAGVDRLHQQAFIDDAEAHRREMIGQLNRDFMINGADAAGAAYTADEKLWRRIEDFDHGAVSFKAVAGRYRSSALVLLAYLLGSIVFVRWAVARAQKRVIQS</sequence>
<comment type="caution">
    <text evidence="2">The sequence shown here is derived from an EMBL/GenBank/DDBJ whole genome shotgun (WGS) entry which is preliminary data.</text>
</comment>
<proteinExistence type="predicted"/>
<feature type="transmembrane region" description="Helical" evidence="1">
    <location>
        <begin position="130"/>
        <end position="149"/>
    </location>
</feature>
<dbReference type="RefSeq" id="WP_121939908.1">
    <property type="nucleotide sequence ID" value="NZ_REFR01000014.1"/>
</dbReference>
<evidence type="ECO:0000313" key="3">
    <source>
        <dbReference type="Proteomes" id="UP000271227"/>
    </source>
</evidence>
<gene>
    <name evidence="2" type="ORF">BXY39_3277</name>
</gene>
<dbReference type="GO" id="GO:0140359">
    <property type="term" value="F:ABC-type transporter activity"/>
    <property type="evidence" value="ECO:0007669"/>
    <property type="project" value="InterPro"/>
</dbReference>
<feature type="transmembrane region" description="Helical" evidence="1">
    <location>
        <begin position="218"/>
        <end position="238"/>
    </location>
</feature>
<feature type="transmembrane region" description="Helical" evidence="1">
    <location>
        <begin position="446"/>
        <end position="464"/>
    </location>
</feature>
<dbReference type="Pfam" id="PF12040">
    <property type="entry name" value="DUF3526"/>
    <property type="match status" value="1"/>
</dbReference>
<evidence type="ECO:0000313" key="2">
    <source>
        <dbReference type="EMBL" id="RMB02921.1"/>
    </source>
</evidence>
<dbReference type="InterPro" id="IPR021913">
    <property type="entry name" value="DUF3526"/>
</dbReference>
<dbReference type="AlphaFoldDB" id="A0A3M0BZB0"/>
<name>A0A3M0BZB0_9PROT</name>
<organism evidence="2 3">
    <name type="scientific">Eilatimonas milleporae</name>
    <dbReference type="NCBI Taxonomy" id="911205"/>
    <lineage>
        <taxon>Bacteria</taxon>
        <taxon>Pseudomonadati</taxon>
        <taxon>Pseudomonadota</taxon>
        <taxon>Alphaproteobacteria</taxon>
        <taxon>Kordiimonadales</taxon>
        <taxon>Kordiimonadaceae</taxon>
        <taxon>Eilatimonas</taxon>
    </lineage>
</organism>
<feature type="transmembrane region" description="Helical" evidence="1">
    <location>
        <begin position="12"/>
        <end position="36"/>
    </location>
</feature>
<feature type="transmembrane region" description="Helical" evidence="1">
    <location>
        <begin position="175"/>
        <end position="198"/>
    </location>
</feature>
<keyword evidence="3" id="KW-1185">Reference proteome</keyword>
<dbReference type="GO" id="GO:0005886">
    <property type="term" value="C:plasma membrane"/>
    <property type="evidence" value="ECO:0007669"/>
    <property type="project" value="UniProtKB-SubCell"/>
</dbReference>
<dbReference type="EMBL" id="REFR01000014">
    <property type="protein sequence ID" value="RMB02921.1"/>
    <property type="molecule type" value="Genomic_DNA"/>
</dbReference>
<protein>
    <submittedName>
        <fullName evidence="2">ABC-2 type transport system permease protein</fullName>
    </submittedName>
</protein>
<keyword evidence="1" id="KW-0472">Membrane</keyword>
<dbReference type="Proteomes" id="UP000271227">
    <property type="component" value="Unassembled WGS sequence"/>
</dbReference>
<reference evidence="2 3" key="1">
    <citation type="submission" date="2018-10" db="EMBL/GenBank/DDBJ databases">
        <title>Genomic Encyclopedia of Archaeal and Bacterial Type Strains, Phase II (KMG-II): from individual species to whole genera.</title>
        <authorList>
            <person name="Goeker M."/>
        </authorList>
    </citation>
    <scope>NUCLEOTIDE SEQUENCE [LARGE SCALE GENOMIC DNA]</scope>
    <source>
        <strain evidence="2 3">DSM 25217</strain>
    </source>
</reference>
<dbReference type="InParanoid" id="A0A3M0BZB0"/>